<dbReference type="AlphaFoldDB" id="A0A7W6H6J2"/>
<comment type="caution">
    <text evidence="2">The sequence shown here is derived from an EMBL/GenBank/DDBJ whole genome shotgun (WGS) entry which is preliminary data.</text>
</comment>
<feature type="region of interest" description="Disordered" evidence="1">
    <location>
        <begin position="1"/>
        <end position="29"/>
    </location>
</feature>
<reference evidence="2 3" key="1">
    <citation type="submission" date="2020-08" db="EMBL/GenBank/DDBJ databases">
        <title>Genomic Encyclopedia of Type Strains, Phase IV (KMG-IV): sequencing the most valuable type-strain genomes for metagenomic binning, comparative biology and taxonomic classification.</title>
        <authorList>
            <person name="Goeker M."/>
        </authorList>
    </citation>
    <scope>NUCLEOTIDE SEQUENCE [LARGE SCALE GENOMIC DNA]</scope>
    <source>
        <strain evidence="2 3">DSM 102238</strain>
    </source>
</reference>
<keyword evidence="3" id="KW-1185">Reference proteome</keyword>
<evidence type="ECO:0000313" key="2">
    <source>
        <dbReference type="EMBL" id="MBB3999483.1"/>
    </source>
</evidence>
<proteinExistence type="predicted"/>
<evidence type="ECO:0000256" key="1">
    <source>
        <dbReference type="SAM" id="MobiDB-lite"/>
    </source>
</evidence>
<dbReference type="EMBL" id="JACIEK010000010">
    <property type="protein sequence ID" value="MBB3999483.1"/>
    <property type="molecule type" value="Genomic_DNA"/>
</dbReference>
<feature type="compositionally biased region" description="Basic and acidic residues" evidence="1">
    <location>
        <begin position="12"/>
        <end position="29"/>
    </location>
</feature>
<accession>A0A7W6H6J2</accession>
<gene>
    <name evidence="2" type="ORF">GGR04_003353</name>
</gene>
<name>A0A7W6H6J2_9HYPH</name>
<organism evidence="2 3">
    <name type="scientific">Aureimonas pseudogalii</name>
    <dbReference type="NCBI Taxonomy" id="1744844"/>
    <lineage>
        <taxon>Bacteria</taxon>
        <taxon>Pseudomonadati</taxon>
        <taxon>Pseudomonadota</taxon>
        <taxon>Alphaproteobacteria</taxon>
        <taxon>Hyphomicrobiales</taxon>
        <taxon>Aurantimonadaceae</taxon>
        <taxon>Aureimonas</taxon>
    </lineage>
</organism>
<dbReference type="Proteomes" id="UP000542776">
    <property type="component" value="Unassembled WGS sequence"/>
</dbReference>
<protein>
    <submittedName>
        <fullName evidence="2">Uncharacterized protein</fullName>
    </submittedName>
</protein>
<evidence type="ECO:0000313" key="3">
    <source>
        <dbReference type="Proteomes" id="UP000542776"/>
    </source>
</evidence>
<sequence length="48" mass="5293">MGVSVRSGIQQAEKREDQPEHRSAEARRREIAARMRCATGAGRPVAIC</sequence>